<proteinExistence type="predicted"/>
<dbReference type="RefSeq" id="WP_306708209.1">
    <property type="nucleotide sequence ID" value="NZ_JAUJFI010000086.1"/>
</dbReference>
<comment type="caution">
    <text evidence="2">The sequence shown here is derived from an EMBL/GenBank/DDBJ whole genome shotgun (WGS) entry which is preliminary data.</text>
</comment>
<protein>
    <submittedName>
        <fullName evidence="2">Uncharacterized protein</fullName>
    </submittedName>
</protein>
<gene>
    <name evidence="2" type="ORF">QSG27_17175</name>
</gene>
<dbReference type="EMBL" id="JAUJFI010000086">
    <property type="protein sequence ID" value="MDQ2104436.1"/>
    <property type="molecule type" value="Genomic_DNA"/>
</dbReference>
<sequence length="185" mass="20148">MTTKPFDSHRPLNRAMRRALRRGGVSNDNTLKRFVEATDGGAIISNDDQVPLPYQPGKVCWSVEFAGATLNFNASLGDMLDLATKAERMLSDSQVDGDPRHAARQLILETMMANEHLQWAGGMLVAAMAVWLALNGPQAIVLMSGEADFASFTIEPGVHPGVDVTFRFIAGKVPPVANDNRKETR</sequence>
<keyword evidence="1" id="KW-0472">Membrane</keyword>
<evidence type="ECO:0000313" key="3">
    <source>
        <dbReference type="Proteomes" id="UP001227317"/>
    </source>
</evidence>
<organism evidence="2 3">
    <name type="scientific">Azospirillum isscasi</name>
    <dbReference type="NCBI Taxonomy" id="3053926"/>
    <lineage>
        <taxon>Bacteria</taxon>
        <taxon>Pseudomonadati</taxon>
        <taxon>Pseudomonadota</taxon>
        <taxon>Alphaproteobacteria</taxon>
        <taxon>Rhodospirillales</taxon>
        <taxon>Azospirillaceae</taxon>
        <taxon>Azospirillum</taxon>
    </lineage>
</organism>
<name>A0ABU0WJN3_9PROT</name>
<keyword evidence="3" id="KW-1185">Reference proteome</keyword>
<evidence type="ECO:0000313" key="2">
    <source>
        <dbReference type="EMBL" id="MDQ2104436.1"/>
    </source>
</evidence>
<evidence type="ECO:0000256" key="1">
    <source>
        <dbReference type="SAM" id="Phobius"/>
    </source>
</evidence>
<keyword evidence="1" id="KW-0812">Transmembrane</keyword>
<keyword evidence="1" id="KW-1133">Transmembrane helix</keyword>
<dbReference type="Proteomes" id="UP001227317">
    <property type="component" value="Unassembled WGS sequence"/>
</dbReference>
<accession>A0ABU0WJN3</accession>
<reference evidence="2 3" key="1">
    <citation type="submission" date="2023-06" db="EMBL/GenBank/DDBJ databases">
        <title>Azospirillum isscasensis sp.nov, a bacterium isolated from rhizosphere soil of rice.</title>
        <authorList>
            <person name="Wang H."/>
        </authorList>
    </citation>
    <scope>NUCLEOTIDE SEQUENCE [LARGE SCALE GENOMIC DNA]</scope>
    <source>
        <strain evidence="2 3">C340-1</strain>
    </source>
</reference>
<feature type="transmembrane region" description="Helical" evidence="1">
    <location>
        <begin position="116"/>
        <end position="134"/>
    </location>
</feature>